<reference evidence="2 3" key="1">
    <citation type="submission" date="2023-07" db="EMBL/GenBank/DDBJ databases">
        <title>Comparative genomics of wheat-associated soil bacteria to identify genetic determinants of phenazine resistance.</title>
        <authorList>
            <person name="Mouncey N."/>
        </authorList>
    </citation>
    <scope>NUCLEOTIDE SEQUENCE [LARGE SCALE GENOMIC DNA]</scope>
    <source>
        <strain evidence="2 3">B2I6</strain>
    </source>
</reference>
<sequence>MNSASTSRPTWRTAPPPGPDYTGRPAIASYYTAS</sequence>
<feature type="region of interest" description="Disordered" evidence="1">
    <location>
        <begin position="1"/>
        <end position="34"/>
    </location>
</feature>
<dbReference type="Proteomes" id="UP001230654">
    <property type="component" value="Unassembled WGS sequence"/>
</dbReference>
<protein>
    <submittedName>
        <fullName evidence="2">Uncharacterized protein</fullName>
    </submittedName>
</protein>
<evidence type="ECO:0000256" key="1">
    <source>
        <dbReference type="SAM" id="MobiDB-lite"/>
    </source>
</evidence>
<dbReference type="EMBL" id="JAUSWV010000002">
    <property type="protein sequence ID" value="MDQ0581802.1"/>
    <property type="molecule type" value="Genomic_DNA"/>
</dbReference>
<organism evidence="2 3">
    <name type="scientific">Streptomyces rishiriensis</name>
    <dbReference type="NCBI Taxonomy" id="68264"/>
    <lineage>
        <taxon>Bacteria</taxon>
        <taxon>Bacillati</taxon>
        <taxon>Actinomycetota</taxon>
        <taxon>Actinomycetes</taxon>
        <taxon>Kitasatosporales</taxon>
        <taxon>Streptomycetaceae</taxon>
        <taxon>Streptomyces</taxon>
    </lineage>
</organism>
<keyword evidence="3" id="KW-1185">Reference proteome</keyword>
<evidence type="ECO:0000313" key="2">
    <source>
        <dbReference type="EMBL" id="MDQ0581802.1"/>
    </source>
</evidence>
<name>A0ABU0NTD8_STRRH</name>
<evidence type="ECO:0000313" key="3">
    <source>
        <dbReference type="Proteomes" id="UP001230654"/>
    </source>
</evidence>
<feature type="compositionally biased region" description="Polar residues" evidence="1">
    <location>
        <begin position="1"/>
        <end position="10"/>
    </location>
</feature>
<proteinExistence type="predicted"/>
<accession>A0ABU0NTD8</accession>
<comment type="caution">
    <text evidence="2">The sequence shown here is derived from an EMBL/GenBank/DDBJ whole genome shotgun (WGS) entry which is preliminary data.</text>
</comment>
<gene>
    <name evidence="2" type="ORF">QF030_003980</name>
</gene>